<organism evidence="1 2">
    <name type="scientific">Mucilaginibacter polytrichastri</name>
    <dbReference type="NCBI Taxonomy" id="1302689"/>
    <lineage>
        <taxon>Bacteria</taxon>
        <taxon>Pseudomonadati</taxon>
        <taxon>Bacteroidota</taxon>
        <taxon>Sphingobacteriia</taxon>
        <taxon>Sphingobacteriales</taxon>
        <taxon>Sphingobacteriaceae</taxon>
        <taxon>Mucilaginibacter</taxon>
    </lineage>
</organism>
<name>A0A1Q5ZSE5_9SPHI</name>
<reference evidence="1 2" key="1">
    <citation type="submission" date="2016-11" db="EMBL/GenBank/DDBJ databases">
        <title>Whole Genome Sequencing of Mucilaginibacter polytrichastri RG4-7(T) isolated from the moss sample.</title>
        <authorList>
            <person name="Li Y."/>
        </authorList>
    </citation>
    <scope>NUCLEOTIDE SEQUENCE [LARGE SCALE GENOMIC DNA]</scope>
    <source>
        <strain evidence="1 2">RG4-7</strain>
    </source>
</reference>
<dbReference type="Proteomes" id="UP000186720">
    <property type="component" value="Unassembled WGS sequence"/>
</dbReference>
<dbReference type="EMBL" id="MPPL01000001">
    <property type="protein sequence ID" value="OKS84598.1"/>
    <property type="molecule type" value="Genomic_DNA"/>
</dbReference>
<proteinExistence type="predicted"/>
<protein>
    <submittedName>
        <fullName evidence="1">Uncharacterized protein</fullName>
    </submittedName>
</protein>
<comment type="caution">
    <text evidence="1">The sequence shown here is derived from an EMBL/GenBank/DDBJ whole genome shotgun (WGS) entry which is preliminary data.</text>
</comment>
<evidence type="ECO:0000313" key="1">
    <source>
        <dbReference type="EMBL" id="OKS84598.1"/>
    </source>
</evidence>
<accession>A0A1Q5ZSE5</accession>
<dbReference type="AlphaFoldDB" id="A0A1Q5ZSE5"/>
<gene>
    <name evidence="1" type="ORF">RG47T_0030</name>
</gene>
<evidence type="ECO:0000313" key="2">
    <source>
        <dbReference type="Proteomes" id="UP000186720"/>
    </source>
</evidence>
<sequence>MQHLKEFLTRIQTFDLRIVEDNIQTESGTNEKKHVKAYDLTYQTQYYDSFAYRSELRV</sequence>
<dbReference type="STRING" id="1302689.RG47T_0030"/>
<keyword evidence="2" id="KW-1185">Reference proteome</keyword>